<feature type="non-terminal residue" evidence="2">
    <location>
        <position position="210"/>
    </location>
</feature>
<reference evidence="2" key="1">
    <citation type="submission" date="2021-02" db="EMBL/GenBank/DDBJ databases">
        <authorList>
            <person name="Dougan E. K."/>
            <person name="Rhodes N."/>
            <person name="Thang M."/>
            <person name="Chan C."/>
        </authorList>
    </citation>
    <scope>NUCLEOTIDE SEQUENCE</scope>
</reference>
<organism evidence="2 3">
    <name type="scientific">Polarella glacialis</name>
    <name type="common">Dinoflagellate</name>
    <dbReference type="NCBI Taxonomy" id="89957"/>
    <lineage>
        <taxon>Eukaryota</taxon>
        <taxon>Sar</taxon>
        <taxon>Alveolata</taxon>
        <taxon>Dinophyceae</taxon>
        <taxon>Suessiales</taxon>
        <taxon>Suessiaceae</taxon>
        <taxon>Polarella</taxon>
    </lineage>
</organism>
<sequence length="210" mass="22647">PQLEVLDDLPTCPTNEEGRASADEINLIEEAEVQSTESPRSRFLDLYVESELDLYLDLYLSPETSGSDGGDVVAAQVEALRLRLESAETSVAQLFPGEPGEEELIQERVKLARHSLPGQGLSMAALPAESTPLAAGRGFDFHMASRGRQGQSRDALKEELQGASDLTRGASLAGNPLAALRHRRGGDAALASEMVITDLGIRELLRRNQV</sequence>
<gene>
    <name evidence="2" type="ORF">PGLA1383_LOCUS20471</name>
</gene>
<name>A0A813EU92_POLGL</name>
<dbReference type="AlphaFoldDB" id="A0A813EU92"/>
<comment type="caution">
    <text evidence="2">The sequence shown here is derived from an EMBL/GenBank/DDBJ whole genome shotgun (WGS) entry which is preliminary data.</text>
</comment>
<accession>A0A813EU92</accession>
<dbReference type="EMBL" id="CAJNNV010013998">
    <property type="protein sequence ID" value="CAE8602215.1"/>
    <property type="molecule type" value="Genomic_DNA"/>
</dbReference>
<protein>
    <submittedName>
        <fullName evidence="2">Uncharacterized protein</fullName>
    </submittedName>
</protein>
<evidence type="ECO:0000313" key="2">
    <source>
        <dbReference type="EMBL" id="CAE8602215.1"/>
    </source>
</evidence>
<feature type="region of interest" description="Disordered" evidence="1">
    <location>
        <begin position="1"/>
        <end position="22"/>
    </location>
</feature>
<dbReference type="Proteomes" id="UP000654075">
    <property type="component" value="Unassembled WGS sequence"/>
</dbReference>
<proteinExistence type="predicted"/>
<keyword evidence="3" id="KW-1185">Reference proteome</keyword>
<evidence type="ECO:0000256" key="1">
    <source>
        <dbReference type="SAM" id="MobiDB-lite"/>
    </source>
</evidence>
<evidence type="ECO:0000313" key="3">
    <source>
        <dbReference type="Proteomes" id="UP000654075"/>
    </source>
</evidence>